<keyword evidence="3" id="KW-1015">Disulfide bond</keyword>
<organism evidence="7 8">
    <name type="scientific">Dinothrombium tinctorium</name>
    <dbReference type="NCBI Taxonomy" id="1965070"/>
    <lineage>
        <taxon>Eukaryota</taxon>
        <taxon>Metazoa</taxon>
        <taxon>Ecdysozoa</taxon>
        <taxon>Arthropoda</taxon>
        <taxon>Chelicerata</taxon>
        <taxon>Arachnida</taxon>
        <taxon>Acari</taxon>
        <taxon>Acariformes</taxon>
        <taxon>Trombidiformes</taxon>
        <taxon>Prostigmata</taxon>
        <taxon>Anystina</taxon>
        <taxon>Parasitengona</taxon>
        <taxon>Trombidioidea</taxon>
        <taxon>Trombidiidae</taxon>
        <taxon>Dinothrombium</taxon>
    </lineage>
</organism>
<evidence type="ECO:0000256" key="4">
    <source>
        <dbReference type="ARBA" id="ARBA00023180"/>
    </source>
</evidence>
<evidence type="ECO:0000256" key="3">
    <source>
        <dbReference type="ARBA" id="ARBA00023157"/>
    </source>
</evidence>
<keyword evidence="4" id="KW-0325">Glycoprotein</keyword>
<comment type="caution">
    <text evidence="7">The sequence shown here is derived from an EMBL/GenBank/DDBJ whole genome shotgun (WGS) entry which is preliminary data.</text>
</comment>
<dbReference type="AlphaFoldDB" id="A0A3S3Q2I9"/>
<dbReference type="InterPro" id="IPR013783">
    <property type="entry name" value="Ig-like_fold"/>
</dbReference>
<feature type="domain" description="Ig-like" evidence="6">
    <location>
        <begin position="44"/>
        <end position="132"/>
    </location>
</feature>
<gene>
    <name evidence="7" type="ORF">B4U79_16638</name>
</gene>
<evidence type="ECO:0000256" key="5">
    <source>
        <dbReference type="ARBA" id="ARBA00023319"/>
    </source>
</evidence>
<dbReference type="STRING" id="1965070.A0A3S3Q2I9"/>
<evidence type="ECO:0000313" key="8">
    <source>
        <dbReference type="Proteomes" id="UP000285301"/>
    </source>
</evidence>
<dbReference type="GO" id="GO:0098609">
    <property type="term" value="P:cell-cell adhesion"/>
    <property type="evidence" value="ECO:0007669"/>
    <property type="project" value="TreeGrafter"/>
</dbReference>
<evidence type="ECO:0000256" key="2">
    <source>
        <dbReference type="ARBA" id="ARBA00023136"/>
    </source>
</evidence>
<dbReference type="InterPro" id="IPR051275">
    <property type="entry name" value="Cell_adhesion_signaling"/>
</dbReference>
<dbReference type="EMBL" id="NCKU01007964">
    <property type="protein sequence ID" value="RWS02242.1"/>
    <property type="molecule type" value="Genomic_DNA"/>
</dbReference>
<dbReference type="GO" id="GO:0005911">
    <property type="term" value="C:cell-cell junction"/>
    <property type="evidence" value="ECO:0007669"/>
    <property type="project" value="TreeGrafter"/>
</dbReference>
<comment type="subcellular location">
    <subcellularLocation>
        <location evidence="1">Membrane</location>
        <topology evidence="1">Single-pass type I membrane protein</topology>
    </subcellularLocation>
</comment>
<proteinExistence type="predicted"/>
<dbReference type="InterPro" id="IPR007110">
    <property type="entry name" value="Ig-like_dom"/>
</dbReference>
<sequence>MSSDHRVLRINNISHSNAGYYECEVFNAFGLSNKKTFQVIVYHPPVISLQIIPHFSKLICSATGKPRPKLTLKRNDTQLLNITEVSEKNFITNTTQWSLVYSMDKSLEQELGLYSCSAVNEHGVQTSFKKLVAKLPPKPKIIRKTDFKSIYKHDASLFIIQTTSNETNELNLSPIVEYKLLVQQINLSTNDTFLNVSEASEQKVRLQRFDRFSFYYSKSGIKISNLVNVKSNQQYKIKVAVSNTIGTSEYSEWYSYLSTHVCGQNIENIFDGLFLMSHENRQQLKHHERDYSCNSLLSTRSNVICVHLLQNECKLKTLTLYDGKNETAPILKRSCNHFVSEICSTTENIYLKYDARREAFGFLANIVAKTLR</sequence>
<evidence type="ECO:0000259" key="6">
    <source>
        <dbReference type="PROSITE" id="PS50835"/>
    </source>
</evidence>
<evidence type="ECO:0000256" key="1">
    <source>
        <dbReference type="ARBA" id="ARBA00004479"/>
    </source>
</evidence>
<keyword evidence="5" id="KW-0393">Immunoglobulin domain</keyword>
<reference evidence="7 8" key="1">
    <citation type="journal article" date="2018" name="Gigascience">
        <title>Genomes of trombidid mites reveal novel predicted allergens and laterally-transferred genes associated with secondary metabolism.</title>
        <authorList>
            <person name="Dong X."/>
            <person name="Chaisiri K."/>
            <person name="Xia D."/>
            <person name="Armstrong S.D."/>
            <person name="Fang Y."/>
            <person name="Donnelly M.J."/>
            <person name="Kadowaki T."/>
            <person name="McGarry J.W."/>
            <person name="Darby A.C."/>
            <person name="Makepeace B.L."/>
        </authorList>
    </citation>
    <scope>NUCLEOTIDE SEQUENCE [LARGE SCALE GENOMIC DNA]</scope>
    <source>
        <strain evidence="7">UoL-WK</strain>
    </source>
</reference>
<dbReference type="Proteomes" id="UP000285301">
    <property type="component" value="Unassembled WGS sequence"/>
</dbReference>
<dbReference type="GO" id="GO:0005886">
    <property type="term" value="C:plasma membrane"/>
    <property type="evidence" value="ECO:0007669"/>
    <property type="project" value="TreeGrafter"/>
</dbReference>
<dbReference type="InterPro" id="IPR036179">
    <property type="entry name" value="Ig-like_dom_sf"/>
</dbReference>
<dbReference type="SUPFAM" id="SSF48726">
    <property type="entry name" value="Immunoglobulin"/>
    <property type="match status" value="1"/>
</dbReference>
<dbReference type="PANTHER" id="PTHR11640:SF158">
    <property type="entry name" value="V-SET AND IMMUNOGLOBULIN DOMAIN-CONTAINING PROTEIN 10-LIKE 2"/>
    <property type="match status" value="1"/>
</dbReference>
<keyword evidence="8" id="KW-1185">Reference proteome</keyword>
<name>A0A3S3Q2I9_9ACAR</name>
<dbReference type="PROSITE" id="PS50835">
    <property type="entry name" value="IG_LIKE"/>
    <property type="match status" value="1"/>
</dbReference>
<protein>
    <submittedName>
        <fullName evidence="7">Leucine-rich repeats and immunoglobulin-like domains protein 3</fullName>
    </submittedName>
</protein>
<evidence type="ECO:0000313" key="7">
    <source>
        <dbReference type="EMBL" id="RWS02242.1"/>
    </source>
</evidence>
<keyword evidence="2" id="KW-0472">Membrane</keyword>
<dbReference type="Gene3D" id="2.60.40.10">
    <property type="entry name" value="Immunoglobulins"/>
    <property type="match status" value="2"/>
</dbReference>
<dbReference type="GO" id="GO:0050839">
    <property type="term" value="F:cell adhesion molecule binding"/>
    <property type="evidence" value="ECO:0007669"/>
    <property type="project" value="TreeGrafter"/>
</dbReference>
<dbReference type="PANTHER" id="PTHR11640">
    <property type="entry name" value="NEPHRIN"/>
    <property type="match status" value="1"/>
</dbReference>
<accession>A0A3S3Q2I9</accession>
<dbReference type="OrthoDB" id="6159398at2759"/>